<dbReference type="EMBL" id="MIGV01000004">
    <property type="protein sequence ID" value="PPT77549.1"/>
    <property type="molecule type" value="Genomic_DNA"/>
</dbReference>
<proteinExistence type="predicted"/>
<feature type="DNA-binding region" description="H-T-H motif" evidence="4">
    <location>
        <begin position="52"/>
        <end position="71"/>
    </location>
</feature>
<keyword evidence="2 4" id="KW-0238">DNA-binding</keyword>
<evidence type="ECO:0000256" key="1">
    <source>
        <dbReference type="ARBA" id="ARBA00023015"/>
    </source>
</evidence>
<dbReference type="PRINTS" id="PR00455">
    <property type="entry name" value="HTHTETR"/>
</dbReference>
<dbReference type="AlphaFoldDB" id="A0A2S6Z7V3"/>
<dbReference type="Gene3D" id="1.10.357.10">
    <property type="entry name" value="Tetracycline Repressor, domain 2"/>
    <property type="match status" value="1"/>
</dbReference>
<dbReference type="SUPFAM" id="SSF46689">
    <property type="entry name" value="Homeodomain-like"/>
    <property type="match status" value="1"/>
</dbReference>
<dbReference type="Pfam" id="PF00440">
    <property type="entry name" value="TetR_N"/>
    <property type="match status" value="1"/>
</dbReference>
<evidence type="ECO:0000256" key="4">
    <source>
        <dbReference type="PROSITE-ProRule" id="PRU00335"/>
    </source>
</evidence>
<evidence type="ECO:0000256" key="3">
    <source>
        <dbReference type="ARBA" id="ARBA00023163"/>
    </source>
</evidence>
<dbReference type="PANTHER" id="PTHR30055">
    <property type="entry name" value="HTH-TYPE TRANSCRIPTIONAL REGULATOR RUTR"/>
    <property type="match status" value="1"/>
</dbReference>
<dbReference type="PANTHER" id="PTHR30055:SF234">
    <property type="entry name" value="HTH-TYPE TRANSCRIPTIONAL REGULATOR BETI"/>
    <property type="match status" value="1"/>
</dbReference>
<dbReference type="GO" id="GO:0000976">
    <property type="term" value="F:transcription cis-regulatory region binding"/>
    <property type="evidence" value="ECO:0007669"/>
    <property type="project" value="TreeGrafter"/>
</dbReference>
<feature type="region of interest" description="Disordered" evidence="5">
    <location>
        <begin position="1"/>
        <end position="30"/>
    </location>
</feature>
<keyword evidence="3" id="KW-0804">Transcription</keyword>
<dbReference type="GO" id="GO:0003700">
    <property type="term" value="F:DNA-binding transcription factor activity"/>
    <property type="evidence" value="ECO:0007669"/>
    <property type="project" value="TreeGrafter"/>
</dbReference>
<dbReference type="InterPro" id="IPR050109">
    <property type="entry name" value="HTH-type_TetR-like_transc_reg"/>
</dbReference>
<organism evidence="7 8">
    <name type="scientific">Xanthomonas arboricola pv. populi</name>
    <dbReference type="NCBI Taxonomy" id="487823"/>
    <lineage>
        <taxon>Bacteria</taxon>
        <taxon>Pseudomonadati</taxon>
        <taxon>Pseudomonadota</taxon>
        <taxon>Gammaproteobacteria</taxon>
        <taxon>Lysobacterales</taxon>
        <taxon>Lysobacteraceae</taxon>
        <taxon>Xanthomonas</taxon>
    </lineage>
</organism>
<evidence type="ECO:0000256" key="5">
    <source>
        <dbReference type="SAM" id="MobiDB-lite"/>
    </source>
</evidence>
<dbReference type="Proteomes" id="UP000238270">
    <property type="component" value="Unassembled WGS sequence"/>
</dbReference>
<evidence type="ECO:0000256" key="2">
    <source>
        <dbReference type="ARBA" id="ARBA00023125"/>
    </source>
</evidence>
<dbReference type="PROSITE" id="PS50977">
    <property type="entry name" value="HTH_TETR_2"/>
    <property type="match status" value="1"/>
</dbReference>
<protein>
    <recommendedName>
        <fullName evidence="6">HTH tetR-type domain-containing protein</fullName>
    </recommendedName>
</protein>
<gene>
    <name evidence="7" type="ORF">XaplCFBP3122_06215</name>
</gene>
<keyword evidence="1" id="KW-0805">Transcription regulation</keyword>
<reference evidence="7 8" key="1">
    <citation type="submission" date="2016-08" db="EMBL/GenBank/DDBJ databases">
        <title>Evolution of the type three secretion system and type three effector repertoires in Xanthomonas.</title>
        <authorList>
            <person name="Merda D."/>
            <person name="Briand M."/>
            <person name="Bosis E."/>
            <person name="Rousseau C."/>
            <person name="Portier P."/>
            <person name="Jacques M.-A."/>
            <person name="Fischer-Le Saux M."/>
        </authorList>
    </citation>
    <scope>NUCLEOTIDE SEQUENCE [LARGE SCALE GENOMIC DNA]</scope>
    <source>
        <strain evidence="7 8">CFBP 3122</strain>
    </source>
</reference>
<evidence type="ECO:0000259" key="6">
    <source>
        <dbReference type="PROSITE" id="PS50977"/>
    </source>
</evidence>
<sequence length="217" mass="24124">MRGAMTRRRADEVSITPPRARLSRQANQERTHEQLLASARSLIARRGLAGVSVRDVAEGAGFSQGAFYSNFASKDALLMALMETEMQRLVEQFDRFVVPDTTDMASALRGIVTWLVEMHQDSTDGMMLLELQLHANRNPSFGEPYGCHKARFIDAFARMVERVFVGFGLVPSMPPRQIVIGFWALLSGFSLQRSTHAEHAESVYTAYINAIIASSGK</sequence>
<dbReference type="InterPro" id="IPR009057">
    <property type="entry name" value="Homeodomain-like_sf"/>
</dbReference>
<name>A0A2S6Z7V3_9XANT</name>
<evidence type="ECO:0000313" key="8">
    <source>
        <dbReference type="Proteomes" id="UP000238270"/>
    </source>
</evidence>
<accession>A0A2S6Z7V3</accession>
<comment type="caution">
    <text evidence="7">The sequence shown here is derived from an EMBL/GenBank/DDBJ whole genome shotgun (WGS) entry which is preliminary data.</text>
</comment>
<dbReference type="SUPFAM" id="SSF48498">
    <property type="entry name" value="Tetracyclin repressor-like, C-terminal domain"/>
    <property type="match status" value="1"/>
</dbReference>
<feature type="domain" description="HTH tetR-type" evidence="6">
    <location>
        <begin position="29"/>
        <end position="89"/>
    </location>
</feature>
<evidence type="ECO:0000313" key="7">
    <source>
        <dbReference type="EMBL" id="PPT77549.1"/>
    </source>
</evidence>
<dbReference type="InterPro" id="IPR001647">
    <property type="entry name" value="HTH_TetR"/>
</dbReference>
<dbReference type="InterPro" id="IPR036271">
    <property type="entry name" value="Tet_transcr_reg_TetR-rel_C_sf"/>
</dbReference>